<keyword evidence="2" id="KW-0812">Transmembrane</keyword>
<protein>
    <recommendedName>
        <fullName evidence="5">DUF4129 domain-containing protein</fullName>
    </recommendedName>
</protein>
<dbReference type="Proteomes" id="UP001448858">
    <property type="component" value="Chromosome"/>
</dbReference>
<name>A0ABZ2ZVK7_9MICC</name>
<gene>
    <name evidence="3" type="ORF">AAE021_17255</name>
</gene>
<feature type="transmembrane region" description="Helical" evidence="2">
    <location>
        <begin position="9"/>
        <end position="32"/>
    </location>
</feature>
<sequence>MLKRLAKKVAVAALIFTAFTAGLVAVLGYGAFQMIDWVFSESSEMMDGSDSYRDFDDGPSILSFFGVFIAPSLFIGAVVLLALGVRGLKRRARRERNRRDDAAARVESWRRLHQRRDELLVKWSRYETDVSLMIDYPVMTDYSDPVIRDVIVAMQGIRAAEAEALDIGRGHAEGSKLHRAVDRFEVALITAEKYARRCGQSKLSDAERSKLATARQALNIILDGAATPSEVEAAYRSLRGSLRGIIDLPDQAIADLQNHTRQGLGVHPHGAHQHPRASAGRAA</sequence>
<feature type="transmembrane region" description="Helical" evidence="2">
    <location>
        <begin position="61"/>
        <end position="88"/>
    </location>
</feature>
<evidence type="ECO:0000256" key="1">
    <source>
        <dbReference type="SAM" id="MobiDB-lite"/>
    </source>
</evidence>
<feature type="region of interest" description="Disordered" evidence="1">
    <location>
        <begin position="262"/>
        <end position="283"/>
    </location>
</feature>
<keyword evidence="2" id="KW-1133">Transmembrane helix</keyword>
<dbReference type="RefSeq" id="WP_342023519.1">
    <property type="nucleotide sequence ID" value="NZ_CP151657.1"/>
</dbReference>
<accession>A0ABZ2ZVK7</accession>
<keyword evidence="4" id="KW-1185">Reference proteome</keyword>
<evidence type="ECO:0000313" key="4">
    <source>
        <dbReference type="Proteomes" id="UP001448858"/>
    </source>
</evidence>
<organism evidence="3 4">
    <name type="scientific">Arthrobacter citreus</name>
    <dbReference type="NCBI Taxonomy" id="1670"/>
    <lineage>
        <taxon>Bacteria</taxon>
        <taxon>Bacillati</taxon>
        <taxon>Actinomycetota</taxon>
        <taxon>Actinomycetes</taxon>
        <taxon>Micrococcales</taxon>
        <taxon>Micrococcaceae</taxon>
        <taxon>Arthrobacter</taxon>
    </lineage>
</organism>
<reference evidence="3 4" key="1">
    <citation type="submission" date="2024-04" db="EMBL/GenBank/DDBJ databases">
        <title>Arthrobacter sp. from Plains bison fecal sample.</title>
        <authorList>
            <person name="Ruzzini A."/>
        </authorList>
    </citation>
    <scope>NUCLEOTIDE SEQUENCE [LARGE SCALE GENOMIC DNA]</scope>
    <source>
        <strain evidence="3 4">EINP1</strain>
    </source>
</reference>
<keyword evidence="2" id="KW-0472">Membrane</keyword>
<dbReference type="EMBL" id="CP151657">
    <property type="protein sequence ID" value="WZP15867.1"/>
    <property type="molecule type" value="Genomic_DNA"/>
</dbReference>
<evidence type="ECO:0008006" key="5">
    <source>
        <dbReference type="Google" id="ProtNLM"/>
    </source>
</evidence>
<evidence type="ECO:0000313" key="3">
    <source>
        <dbReference type="EMBL" id="WZP15867.1"/>
    </source>
</evidence>
<evidence type="ECO:0000256" key="2">
    <source>
        <dbReference type="SAM" id="Phobius"/>
    </source>
</evidence>
<proteinExistence type="predicted"/>